<evidence type="ECO:0000256" key="1">
    <source>
        <dbReference type="SAM" id="MobiDB-lite"/>
    </source>
</evidence>
<name>A0AAD8VFG9_LOLMU</name>
<protein>
    <submittedName>
        <fullName evidence="2">Uncharacterized protein</fullName>
    </submittedName>
</protein>
<dbReference type="AlphaFoldDB" id="A0AAD8VFG9"/>
<comment type="caution">
    <text evidence="2">The sequence shown here is derived from an EMBL/GenBank/DDBJ whole genome shotgun (WGS) entry which is preliminary data.</text>
</comment>
<evidence type="ECO:0000313" key="3">
    <source>
        <dbReference type="Proteomes" id="UP001231189"/>
    </source>
</evidence>
<dbReference type="EMBL" id="JAUUTY010000180">
    <property type="protein sequence ID" value="KAK1602810.1"/>
    <property type="molecule type" value="Genomic_DNA"/>
</dbReference>
<sequence>MPGRFECAGDQFVLVASFETLAGDAQRRQAWLAEEEANSYAIPMARGLLCSDLDSLQMRGPSPRGSSREPGAGGAIVAREKLRRRQGQGPPSPS</sequence>
<gene>
    <name evidence="2" type="ORF">QYE76_037785</name>
</gene>
<accession>A0AAD8VFG9</accession>
<proteinExistence type="predicted"/>
<organism evidence="2 3">
    <name type="scientific">Lolium multiflorum</name>
    <name type="common">Italian ryegrass</name>
    <name type="synonym">Lolium perenne subsp. multiflorum</name>
    <dbReference type="NCBI Taxonomy" id="4521"/>
    <lineage>
        <taxon>Eukaryota</taxon>
        <taxon>Viridiplantae</taxon>
        <taxon>Streptophyta</taxon>
        <taxon>Embryophyta</taxon>
        <taxon>Tracheophyta</taxon>
        <taxon>Spermatophyta</taxon>
        <taxon>Magnoliopsida</taxon>
        <taxon>Liliopsida</taxon>
        <taxon>Poales</taxon>
        <taxon>Poaceae</taxon>
        <taxon>BOP clade</taxon>
        <taxon>Pooideae</taxon>
        <taxon>Poodae</taxon>
        <taxon>Poeae</taxon>
        <taxon>Poeae Chloroplast Group 2 (Poeae type)</taxon>
        <taxon>Loliodinae</taxon>
        <taxon>Loliinae</taxon>
        <taxon>Lolium</taxon>
    </lineage>
</organism>
<feature type="region of interest" description="Disordered" evidence="1">
    <location>
        <begin position="55"/>
        <end position="94"/>
    </location>
</feature>
<evidence type="ECO:0000313" key="2">
    <source>
        <dbReference type="EMBL" id="KAK1602810.1"/>
    </source>
</evidence>
<keyword evidence="3" id="KW-1185">Reference proteome</keyword>
<dbReference type="Proteomes" id="UP001231189">
    <property type="component" value="Unassembled WGS sequence"/>
</dbReference>
<reference evidence="2" key="1">
    <citation type="submission" date="2023-07" db="EMBL/GenBank/DDBJ databases">
        <title>A chromosome-level genome assembly of Lolium multiflorum.</title>
        <authorList>
            <person name="Chen Y."/>
            <person name="Copetti D."/>
            <person name="Kolliker R."/>
            <person name="Studer B."/>
        </authorList>
    </citation>
    <scope>NUCLEOTIDE SEQUENCE</scope>
    <source>
        <strain evidence="2">02402/16</strain>
        <tissue evidence="2">Leaf</tissue>
    </source>
</reference>